<dbReference type="SUPFAM" id="SSF52540">
    <property type="entry name" value="P-loop containing nucleoside triphosphate hydrolases"/>
    <property type="match status" value="1"/>
</dbReference>
<dbReference type="GO" id="GO:0016887">
    <property type="term" value="F:ATP hydrolysis activity"/>
    <property type="evidence" value="ECO:0007669"/>
    <property type="project" value="InterPro"/>
</dbReference>
<protein>
    <recommendedName>
        <fullName evidence="1">ATPase AAA-type core domain-containing protein</fullName>
    </recommendedName>
</protein>
<name>A0A4U2Z8H5_9BACT</name>
<dbReference type="EMBL" id="SZPX01000002">
    <property type="protein sequence ID" value="TKI70384.1"/>
    <property type="molecule type" value="Genomic_DNA"/>
</dbReference>
<evidence type="ECO:0000313" key="2">
    <source>
        <dbReference type="EMBL" id="TKI70384.1"/>
    </source>
</evidence>
<dbReference type="GO" id="GO:0005524">
    <property type="term" value="F:ATP binding"/>
    <property type="evidence" value="ECO:0007669"/>
    <property type="project" value="InterPro"/>
</dbReference>
<organism evidence="2 3">
    <name type="scientific">Sulfurimonas crateris</name>
    <dbReference type="NCBI Taxonomy" id="2574727"/>
    <lineage>
        <taxon>Bacteria</taxon>
        <taxon>Pseudomonadati</taxon>
        <taxon>Campylobacterota</taxon>
        <taxon>Epsilonproteobacteria</taxon>
        <taxon>Campylobacterales</taxon>
        <taxon>Sulfurimonadaceae</taxon>
        <taxon>Sulfurimonas</taxon>
    </lineage>
</organism>
<dbReference type="AlphaFoldDB" id="A0A4U2Z8H5"/>
<sequence>MELIFYKKAKGSFLPESGQLSVYLRVDNWNDFSYRTLYEIILFDENGSKYDLGYIKIANFGQTIEERIELEEKFDRLDDGYFSLGQSAEYYQTIQSLNPRLKELLLAGLRDIVFNEELQARALEEDVTKISLLRGTSLVTIQGQYKRILNGGAVLTPYDFSYKTIQTGNEAGYELSFNVVPESNPPTNIHVLIGRNGVGKTHLLNNMVKSFIGVEDAKGEFKQAEDEWEESGDFFSRVVSVSYSAFDPFNPYSENQYSHYSYIGLKKEELETTKSHDELAKEFFESIRYCFGVGKKEKWVNAVKSLESDPLFAEINITQLIDISLDEQRTIRLFKRLSSGHSIVLLTITKLVEKIEEKTLVLLDEPEAHLHPPLLSAFIRALSDLLINKNAVAIIATHSPVIAQEVPKSCVWKLSRFGYEAKAERFETETFGETIGKLTREVFGLEVNESGFYKLLSEDVNTGKTYEQIIRKYNDQLGFEAKLLLRALLNNSSNDDEEELF</sequence>
<dbReference type="InterPro" id="IPR027417">
    <property type="entry name" value="P-loop_NTPase"/>
</dbReference>
<keyword evidence="3" id="KW-1185">Reference proteome</keyword>
<dbReference type="Gene3D" id="3.40.50.300">
    <property type="entry name" value="P-loop containing nucleotide triphosphate hydrolases"/>
    <property type="match status" value="1"/>
</dbReference>
<dbReference type="PANTHER" id="PTHR43581:SF4">
    <property type="entry name" value="ATP_GTP PHOSPHATASE"/>
    <property type="match status" value="1"/>
</dbReference>
<evidence type="ECO:0000313" key="3">
    <source>
        <dbReference type="Proteomes" id="UP000309561"/>
    </source>
</evidence>
<dbReference type="OrthoDB" id="997844at2"/>
<dbReference type="RefSeq" id="WP_137012372.1">
    <property type="nucleotide sequence ID" value="NZ_SZPX01000002.1"/>
</dbReference>
<proteinExistence type="predicted"/>
<feature type="domain" description="ATPase AAA-type core" evidence="1">
    <location>
        <begin position="237"/>
        <end position="402"/>
    </location>
</feature>
<dbReference type="PANTHER" id="PTHR43581">
    <property type="entry name" value="ATP/GTP PHOSPHATASE"/>
    <property type="match status" value="1"/>
</dbReference>
<dbReference type="Pfam" id="PF13304">
    <property type="entry name" value="AAA_21"/>
    <property type="match status" value="1"/>
</dbReference>
<gene>
    <name evidence="2" type="ORF">FCU45_03615</name>
</gene>
<accession>A0A4U2Z8H5</accession>
<dbReference type="InterPro" id="IPR003959">
    <property type="entry name" value="ATPase_AAA_core"/>
</dbReference>
<evidence type="ECO:0000259" key="1">
    <source>
        <dbReference type="Pfam" id="PF13304"/>
    </source>
</evidence>
<dbReference type="InterPro" id="IPR051396">
    <property type="entry name" value="Bact_Antivir_Def_Nuclease"/>
</dbReference>
<dbReference type="Proteomes" id="UP000309561">
    <property type="component" value="Unassembled WGS sequence"/>
</dbReference>
<comment type="caution">
    <text evidence="2">The sequence shown here is derived from an EMBL/GenBank/DDBJ whole genome shotgun (WGS) entry which is preliminary data.</text>
</comment>
<reference evidence="2 3" key="1">
    <citation type="submission" date="2019-04" db="EMBL/GenBank/DDBJ databases">
        <title>Sulfurimonas crateris sp. nov. a facultative anaerobic sulfur-oxidizing chemolithautotrophic bacterium isolated from a terrestrial mud vulcano.</title>
        <authorList>
            <person name="Ratnikova N.M."/>
            <person name="Slobodkin A.I."/>
            <person name="Merkel A.Y."/>
            <person name="Novikov A."/>
            <person name="Bonch-Osmolovskaya E.A."/>
            <person name="Slobodkina G.B."/>
        </authorList>
    </citation>
    <scope>NUCLEOTIDE SEQUENCE [LARGE SCALE GENOMIC DNA]</scope>
    <source>
        <strain evidence="2 3">SN118</strain>
    </source>
</reference>